<keyword evidence="6 7" id="KW-0413">Isomerase</keyword>
<gene>
    <name evidence="8" type="ORF">BDV98DRAFT_301962</name>
</gene>
<dbReference type="GO" id="GO:0003755">
    <property type="term" value="F:peptidyl-prolyl cis-trans isomerase activity"/>
    <property type="evidence" value="ECO:0007669"/>
    <property type="project" value="UniProtKB-KW"/>
</dbReference>
<dbReference type="InterPro" id="IPR004327">
    <property type="entry name" value="Phstyr_phstse_ac"/>
</dbReference>
<dbReference type="Gene3D" id="1.20.120.1150">
    <property type="match status" value="1"/>
</dbReference>
<evidence type="ECO:0000256" key="1">
    <source>
        <dbReference type="ARBA" id="ARBA00000971"/>
    </source>
</evidence>
<sequence length="529" mass="59110">MALPTTLIESLSTLDTPSKKITVEEDVHLWKTTSGYHTFLAFLKEANEAVVGYTLPYTPDLDDEPNPAASASAFPGVQRVLSMIDELNGWTNDIPPLVTPQRFGNLAFRTWGRRLEENSSRLISTLYDKHPDECTDITRQLEPYLLASFGSFGRMDYGTGHEVSFAMFLLCLSLLDFFSDSSNSGSSSSPLPATSLSLYALRHLVLTIFPAYLKLCYKLQDIYRLEPAGSHGVWGLDDSSFLPYLWGSGMLREETEYAPDVVLRKGLGTGNLYYVGVDRVRELKNGPFHEHSSQLHSIAVGVKTWKKVNEGMFKMYEVSHCTISLFIPVLLPSRPCSSLFFAHLCCTVLSIHYSSAFSSSDEANTPLLGRSPLQTRRRTTSPARRSHRVGSVQCKRIRNPLQCAFFHAHGTTVHLVSHSSPHLYFALQRVPFWRNGCTMGIIDDGYAWSSSDRCTLGVDCETGCYAANRSTLGIGPDVYILTCGSLERTWNELDPSLGRTRDELDTALRWTWNPSLIRTWHKSSGCGQI</sequence>
<dbReference type="InterPro" id="IPR043170">
    <property type="entry name" value="PTPA_C_lid"/>
</dbReference>
<evidence type="ECO:0000256" key="7">
    <source>
        <dbReference type="RuleBase" id="RU361210"/>
    </source>
</evidence>
<dbReference type="STRING" id="1884261.A0A5C3Q4G8"/>
<proteinExistence type="inferred from homology"/>
<evidence type="ECO:0000256" key="6">
    <source>
        <dbReference type="ARBA" id="ARBA00023235"/>
    </source>
</evidence>
<dbReference type="Proteomes" id="UP000305067">
    <property type="component" value="Unassembled WGS sequence"/>
</dbReference>
<accession>A0A5C3Q4G8</accession>
<evidence type="ECO:0000256" key="4">
    <source>
        <dbReference type="ARBA" id="ARBA00022490"/>
    </source>
</evidence>
<dbReference type="PANTHER" id="PTHR10012:SF0">
    <property type="entry name" value="SERINE_THREONINE-PROTEIN PHOSPHATASE 2A ACTIVATOR"/>
    <property type="match status" value="1"/>
</dbReference>
<evidence type="ECO:0000256" key="5">
    <source>
        <dbReference type="ARBA" id="ARBA00023110"/>
    </source>
</evidence>
<keyword evidence="9" id="KW-1185">Reference proteome</keyword>
<dbReference type="GO" id="GO:0005634">
    <property type="term" value="C:nucleus"/>
    <property type="evidence" value="ECO:0007669"/>
    <property type="project" value="TreeGrafter"/>
</dbReference>
<name>A0A5C3Q4G8_9AGAR</name>
<dbReference type="GO" id="GO:0008160">
    <property type="term" value="F:protein tyrosine phosphatase activator activity"/>
    <property type="evidence" value="ECO:0007669"/>
    <property type="project" value="TreeGrafter"/>
</dbReference>
<keyword evidence="4 7" id="KW-0963">Cytoplasm</keyword>
<dbReference type="Pfam" id="PF03095">
    <property type="entry name" value="PTPA"/>
    <property type="match status" value="1"/>
</dbReference>
<dbReference type="GO" id="GO:0007052">
    <property type="term" value="P:mitotic spindle organization"/>
    <property type="evidence" value="ECO:0007669"/>
    <property type="project" value="TreeGrafter"/>
</dbReference>
<keyword evidence="5 7" id="KW-0697">Rotamase</keyword>
<dbReference type="GO" id="GO:0000159">
    <property type="term" value="C:protein phosphatase type 2A complex"/>
    <property type="evidence" value="ECO:0007669"/>
    <property type="project" value="TreeGrafter"/>
</dbReference>
<dbReference type="AlphaFoldDB" id="A0A5C3Q4G8"/>
<comment type="function">
    <text evidence="7">PPIases accelerate the folding of proteins. It catalyzes the cis-trans isomerization of proline imidic peptide bonds in oligopeptides.</text>
</comment>
<evidence type="ECO:0000256" key="2">
    <source>
        <dbReference type="ARBA" id="ARBA00004496"/>
    </source>
</evidence>
<comment type="catalytic activity">
    <reaction evidence="1 7">
        <text>[protein]-peptidylproline (omega=180) = [protein]-peptidylproline (omega=0)</text>
        <dbReference type="Rhea" id="RHEA:16237"/>
        <dbReference type="Rhea" id="RHEA-COMP:10747"/>
        <dbReference type="Rhea" id="RHEA-COMP:10748"/>
        <dbReference type="ChEBI" id="CHEBI:83833"/>
        <dbReference type="ChEBI" id="CHEBI:83834"/>
        <dbReference type="EC" id="5.2.1.8"/>
    </reaction>
</comment>
<comment type="subcellular location">
    <subcellularLocation>
        <location evidence="2 7">Cytoplasm</location>
    </subcellularLocation>
</comment>
<dbReference type="GO" id="GO:0005737">
    <property type="term" value="C:cytoplasm"/>
    <property type="evidence" value="ECO:0007669"/>
    <property type="project" value="UniProtKB-SubCell"/>
</dbReference>
<evidence type="ECO:0000313" key="9">
    <source>
        <dbReference type="Proteomes" id="UP000305067"/>
    </source>
</evidence>
<dbReference type="EC" id="5.2.1.8" evidence="7"/>
<dbReference type="PANTHER" id="PTHR10012">
    <property type="entry name" value="SERINE/THREONINE-PROTEIN PHOSPHATASE 2A REGULATORY SUBUNIT B"/>
    <property type="match status" value="1"/>
</dbReference>
<protein>
    <recommendedName>
        <fullName evidence="7">Serine/threonine-protein phosphatase 2A activator</fullName>
        <ecNumber evidence="7">5.2.1.8</ecNumber>
    </recommendedName>
    <alternativeName>
        <fullName evidence="7">Phosphotyrosyl phosphatase activator</fullName>
    </alternativeName>
</protein>
<dbReference type="EMBL" id="ML178856">
    <property type="protein sequence ID" value="TFK96681.1"/>
    <property type="molecule type" value="Genomic_DNA"/>
</dbReference>
<reference evidence="8 9" key="1">
    <citation type="journal article" date="2019" name="Nat. Ecol. Evol.">
        <title>Megaphylogeny resolves global patterns of mushroom evolution.</title>
        <authorList>
            <person name="Varga T."/>
            <person name="Krizsan K."/>
            <person name="Foldi C."/>
            <person name="Dima B."/>
            <person name="Sanchez-Garcia M."/>
            <person name="Sanchez-Ramirez S."/>
            <person name="Szollosi G.J."/>
            <person name="Szarkandi J.G."/>
            <person name="Papp V."/>
            <person name="Albert L."/>
            <person name="Andreopoulos W."/>
            <person name="Angelini C."/>
            <person name="Antonin V."/>
            <person name="Barry K.W."/>
            <person name="Bougher N.L."/>
            <person name="Buchanan P."/>
            <person name="Buyck B."/>
            <person name="Bense V."/>
            <person name="Catcheside P."/>
            <person name="Chovatia M."/>
            <person name="Cooper J."/>
            <person name="Damon W."/>
            <person name="Desjardin D."/>
            <person name="Finy P."/>
            <person name="Geml J."/>
            <person name="Haridas S."/>
            <person name="Hughes K."/>
            <person name="Justo A."/>
            <person name="Karasinski D."/>
            <person name="Kautmanova I."/>
            <person name="Kiss B."/>
            <person name="Kocsube S."/>
            <person name="Kotiranta H."/>
            <person name="LaButti K.M."/>
            <person name="Lechner B.E."/>
            <person name="Liimatainen K."/>
            <person name="Lipzen A."/>
            <person name="Lukacs Z."/>
            <person name="Mihaltcheva S."/>
            <person name="Morgado L.N."/>
            <person name="Niskanen T."/>
            <person name="Noordeloos M.E."/>
            <person name="Ohm R.A."/>
            <person name="Ortiz-Santana B."/>
            <person name="Ovrebo C."/>
            <person name="Racz N."/>
            <person name="Riley R."/>
            <person name="Savchenko A."/>
            <person name="Shiryaev A."/>
            <person name="Soop K."/>
            <person name="Spirin V."/>
            <person name="Szebenyi C."/>
            <person name="Tomsovsky M."/>
            <person name="Tulloss R.E."/>
            <person name="Uehling J."/>
            <person name="Grigoriev I.V."/>
            <person name="Vagvolgyi C."/>
            <person name="Papp T."/>
            <person name="Martin F.M."/>
            <person name="Miettinen O."/>
            <person name="Hibbett D.S."/>
            <person name="Nagy L.G."/>
        </authorList>
    </citation>
    <scope>NUCLEOTIDE SEQUENCE [LARGE SCALE GENOMIC DNA]</scope>
    <source>
        <strain evidence="8 9">CBS 309.79</strain>
    </source>
</reference>
<dbReference type="SUPFAM" id="SSF140984">
    <property type="entry name" value="PTPA-like"/>
    <property type="match status" value="1"/>
</dbReference>
<organism evidence="8 9">
    <name type="scientific">Pterulicium gracile</name>
    <dbReference type="NCBI Taxonomy" id="1884261"/>
    <lineage>
        <taxon>Eukaryota</taxon>
        <taxon>Fungi</taxon>
        <taxon>Dikarya</taxon>
        <taxon>Basidiomycota</taxon>
        <taxon>Agaricomycotina</taxon>
        <taxon>Agaricomycetes</taxon>
        <taxon>Agaricomycetidae</taxon>
        <taxon>Agaricales</taxon>
        <taxon>Pleurotineae</taxon>
        <taxon>Pterulaceae</taxon>
        <taxon>Pterulicium</taxon>
    </lineage>
</organism>
<dbReference type="OrthoDB" id="16120at2759"/>
<dbReference type="InterPro" id="IPR037218">
    <property type="entry name" value="PTPA_sf"/>
</dbReference>
<comment type="similarity">
    <text evidence="3 7">Belongs to the PTPA-type PPIase family.</text>
</comment>
<evidence type="ECO:0000256" key="3">
    <source>
        <dbReference type="ARBA" id="ARBA00011019"/>
    </source>
</evidence>
<evidence type="ECO:0000313" key="8">
    <source>
        <dbReference type="EMBL" id="TFK96681.1"/>
    </source>
</evidence>